<dbReference type="NCBIfam" id="TIGR01640">
    <property type="entry name" value="F_box_assoc_1"/>
    <property type="match status" value="1"/>
</dbReference>
<dbReference type="InterPro" id="IPR001810">
    <property type="entry name" value="F-box_dom"/>
</dbReference>
<gene>
    <name evidence="2" type="ORF">DY000_02005087</name>
</gene>
<reference evidence="2 3" key="1">
    <citation type="journal article" date="2020" name="BMC Genomics">
        <title>Intraspecific diversification of the crop wild relative Brassica cretica Lam. using demographic model selection.</title>
        <authorList>
            <person name="Kioukis A."/>
            <person name="Michalopoulou V.A."/>
            <person name="Briers L."/>
            <person name="Pirintsos S."/>
            <person name="Studholme D.J."/>
            <person name="Pavlidis P."/>
            <person name="Sarris P.F."/>
        </authorList>
    </citation>
    <scope>NUCLEOTIDE SEQUENCE [LARGE SCALE GENOMIC DNA]</scope>
    <source>
        <strain evidence="3">cv. PFS-1207/04</strain>
    </source>
</reference>
<dbReference type="SUPFAM" id="SSF81383">
    <property type="entry name" value="F-box domain"/>
    <property type="match status" value="1"/>
</dbReference>
<protein>
    <recommendedName>
        <fullName evidence="1">F-box domain-containing protein</fullName>
    </recommendedName>
</protein>
<accession>A0ABQ7C7Z3</accession>
<dbReference type="InterPro" id="IPR036047">
    <property type="entry name" value="F-box-like_dom_sf"/>
</dbReference>
<dbReference type="Gene3D" id="1.20.1280.50">
    <property type="match status" value="1"/>
</dbReference>
<proteinExistence type="predicted"/>
<evidence type="ECO:0000259" key="1">
    <source>
        <dbReference type="PROSITE" id="PS50181"/>
    </source>
</evidence>
<comment type="caution">
    <text evidence="2">The sequence shown here is derived from an EMBL/GenBank/DDBJ whole genome shotgun (WGS) entry which is preliminary data.</text>
</comment>
<dbReference type="PANTHER" id="PTHR31111:SF63">
    <property type="entry name" value="F-BOX DOMAIN-CONTAINING PROTEIN"/>
    <property type="match status" value="1"/>
</dbReference>
<dbReference type="Proteomes" id="UP000266723">
    <property type="component" value="Unassembled WGS sequence"/>
</dbReference>
<dbReference type="PANTHER" id="PTHR31111">
    <property type="entry name" value="BNAA05G37150D PROTEIN-RELATED"/>
    <property type="match status" value="1"/>
</dbReference>
<dbReference type="InterPro" id="IPR013187">
    <property type="entry name" value="F-box-assoc_dom_typ3"/>
</dbReference>
<dbReference type="Pfam" id="PF00646">
    <property type="entry name" value="F-box"/>
    <property type="match status" value="1"/>
</dbReference>
<evidence type="ECO:0000313" key="2">
    <source>
        <dbReference type="EMBL" id="KAF3547838.1"/>
    </source>
</evidence>
<sequence length="251" mass="28584">MISDSLPTDLITEILSRLPAKSLARFRSVSKQWASIIDHSQFKHLFLTKSSSHPRLTFAIEEKGLWSIFSSPQQHLIPHDDKASSSSSSLVIFRRGDRQFACGYASGLVYFYGMITGLEDKDEAPVVCNLKTGRYETLPWILRYKSLCELINYNGKLGVVYYDDLSEDAVELRVWVLEDVEKQEWSKYAYGLKGDKLFPSYVSVVGVISTGEIVLSMADYTSGQPFYVYYFNSEGNTIRRFEIQGFEDLAK</sequence>
<dbReference type="SMART" id="SM00256">
    <property type="entry name" value="FBOX"/>
    <property type="match status" value="1"/>
</dbReference>
<dbReference type="InterPro" id="IPR017451">
    <property type="entry name" value="F-box-assoc_interact_dom"/>
</dbReference>
<keyword evidence="3" id="KW-1185">Reference proteome</keyword>
<feature type="domain" description="F-box" evidence="1">
    <location>
        <begin position="1"/>
        <end position="45"/>
    </location>
</feature>
<evidence type="ECO:0000313" key="3">
    <source>
        <dbReference type="Proteomes" id="UP000266723"/>
    </source>
</evidence>
<dbReference type="CDD" id="cd22157">
    <property type="entry name" value="F-box_AtFBW1-like"/>
    <property type="match status" value="1"/>
</dbReference>
<dbReference type="EMBL" id="QGKV02000832">
    <property type="protein sequence ID" value="KAF3547838.1"/>
    <property type="molecule type" value="Genomic_DNA"/>
</dbReference>
<dbReference type="PROSITE" id="PS50181">
    <property type="entry name" value="FBOX"/>
    <property type="match status" value="1"/>
</dbReference>
<dbReference type="Pfam" id="PF08268">
    <property type="entry name" value="FBA_3"/>
    <property type="match status" value="1"/>
</dbReference>
<organism evidence="2 3">
    <name type="scientific">Brassica cretica</name>
    <name type="common">Mustard</name>
    <dbReference type="NCBI Taxonomy" id="69181"/>
    <lineage>
        <taxon>Eukaryota</taxon>
        <taxon>Viridiplantae</taxon>
        <taxon>Streptophyta</taxon>
        <taxon>Embryophyta</taxon>
        <taxon>Tracheophyta</taxon>
        <taxon>Spermatophyta</taxon>
        <taxon>Magnoliopsida</taxon>
        <taxon>eudicotyledons</taxon>
        <taxon>Gunneridae</taxon>
        <taxon>Pentapetalae</taxon>
        <taxon>rosids</taxon>
        <taxon>malvids</taxon>
        <taxon>Brassicales</taxon>
        <taxon>Brassicaceae</taxon>
        <taxon>Brassiceae</taxon>
        <taxon>Brassica</taxon>
    </lineage>
</organism>
<name>A0ABQ7C7Z3_BRACR</name>